<proteinExistence type="predicted"/>
<organism evidence="1 2">
    <name type="scientific">Rhynchophorus ferrugineus</name>
    <name type="common">Red palm weevil</name>
    <name type="synonym">Curculio ferrugineus</name>
    <dbReference type="NCBI Taxonomy" id="354439"/>
    <lineage>
        <taxon>Eukaryota</taxon>
        <taxon>Metazoa</taxon>
        <taxon>Ecdysozoa</taxon>
        <taxon>Arthropoda</taxon>
        <taxon>Hexapoda</taxon>
        <taxon>Insecta</taxon>
        <taxon>Pterygota</taxon>
        <taxon>Neoptera</taxon>
        <taxon>Endopterygota</taxon>
        <taxon>Coleoptera</taxon>
        <taxon>Polyphaga</taxon>
        <taxon>Cucujiformia</taxon>
        <taxon>Curculionidae</taxon>
        <taxon>Dryophthorinae</taxon>
        <taxon>Rhynchophorus</taxon>
    </lineage>
</organism>
<dbReference type="EMBL" id="JAACXV010000097">
    <property type="protein sequence ID" value="KAF7283586.1"/>
    <property type="molecule type" value="Genomic_DNA"/>
</dbReference>
<evidence type="ECO:0000313" key="2">
    <source>
        <dbReference type="Proteomes" id="UP000625711"/>
    </source>
</evidence>
<dbReference type="AlphaFoldDB" id="A0A834MGY1"/>
<name>A0A834MGY1_RHYFE</name>
<reference evidence="1" key="1">
    <citation type="submission" date="2020-08" db="EMBL/GenBank/DDBJ databases">
        <title>Genome sequencing and assembly of the red palm weevil Rhynchophorus ferrugineus.</title>
        <authorList>
            <person name="Dias G.B."/>
            <person name="Bergman C.M."/>
            <person name="Manee M."/>
        </authorList>
    </citation>
    <scope>NUCLEOTIDE SEQUENCE</scope>
    <source>
        <strain evidence="1">AA-2017</strain>
        <tissue evidence="1">Whole larva</tissue>
    </source>
</reference>
<keyword evidence="2" id="KW-1185">Reference proteome</keyword>
<comment type="caution">
    <text evidence="1">The sequence shown here is derived from an EMBL/GenBank/DDBJ whole genome shotgun (WGS) entry which is preliminary data.</text>
</comment>
<protein>
    <submittedName>
        <fullName evidence="1">Uncharacterized protein</fullName>
    </submittedName>
</protein>
<evidence type="ECO:0000313" key="1">
    <source>
        <dbReference type="EMBL" id="KAF7283586.1"/>
    </source>
</evidence>
<gene>
    <name evidence="1" type="ORF">GWI33_023378</name>
</gene>
<accession>A0A834MGY1</accession>
<sequence length="70" mass="8004">MGLPNTRYKTMGHTTHSGFLYPPQPPSDVLVFGELYSDHHPIILALVDCCAIASKNKRKNRRKRNTRKPE</sequence>
<dbReference type="Proteomes" id="UP000625711">
    <property type="component" value="Unassembled WGS sequence"/>
</dbReference>